<comment type="subcellular location">
    <subcellularLocation>
        <location evidence="2">Cytoplasm</location>
    </subcellularLocation>
</comment>
<dbReference type="InterPro" id="IPR005627">
    <property type="entry name" value="CutC-like"/>
</dbReference>
<dbReference type="GO" id="GO:0005737">
    <property type="term" value="C:cytoplasm"/>
    <property type="evidence" value="ECO:0007669"/>
    <property type="project" value="UniProtKB-SubCell"/>
</dbReference>
<comment type="caution">
    <text evidence="2">Once thought to be involved in copper homeostasis, experiments in E.coli have shown this is not the case.</text>
</comment>
<dbReference type="GO" id="GO:0005507">
    <property type="term" value="F:copper ion binding"/>
    <property type="evidence" value="ECO:0007669"/>
    <property type="project" value="TreeGrafter"/>
</dbReference>
<keyword evidence="4" id="KW-1185">Reference proteome</keyword>
<dbReference type="HAMAP" id="MF_00795">
    <property type="entry name" value="CutC"/>
    <property type="match status" value="1"/>
</dbReference>
<dbReference type="Pfam" id="PF03932">
    <property type="entry name" value="CutC"/>
    <property type="match status" value="1"/>
</dbReference>
<reference evidence="3 4" key="1">
    <citation type="submission" date="2018-07" db="EMBL/GenBank/DDBJ databases">
        <title>Genomic Encyclopedia of Type Strains, Phase III (KMG-III): the genomes of soil and plant-associated and newly described type strains.</title>
        <authorList>
            <person name="Whitman W."/>
        </authorList>
    </citation>
    <scope>NUCLEOTIDE SEQUENCE [LARGE SCALE GENOMIC DNA]</scope>
    <source>
        <strain evidence="3 4">CECT 7506</strain>
    </source>
</reference>
<dbReference type="Proteomes" id="UP000252415">
    <property type="component" value="Unassembled WGS sequence"/>
</dbReference>
<keyword evidence="2" id="KW-0963">Cytoplasm</keyword>
<dbReference type="PANTHER" id="PTHR12598:SF0">
    <property type="entry name" value="COPPER HOMEOSTASIS PROTEIN CUTC HOMOLOG"/>
    <property type="match status" value="1"/>
</dbReference>
<protein>
    <recommendedName>
        <fullName evidence="2">PF03932 family protein CutC</fullName>
    </recommendedName>
</protein>
<dbReference type="SUPFAM" id="SSF110395">
    <property type="entry name" value="CutC-like"/>
    <property type="match status" value="1"/>
</dbReference>
<dbReference type="EMBL" id="QPJD01000007">
    <property type="protein sequence ID" value="RCW48108.1"/>
    <property type="molecule type" value="Genomic_DNA"/>
</dbReference>
<name>A0A368W197_9BACL</name>
<proteinExistence type="inferred from homology"/>
<evidence type="ECO:0000313" key="4">
    <source>
        <dbReference type="Proteomes" id="UP000252415"/>
    </source>
</evidence>
<dbReference type="PANTHER" id="PTHR12598">
    <property type="entry name" value="COPPER HOMEOSTASIS PROTEIN CUTC"/>
    <property type="match status" value="1"/>
</dbReference>
<accession>A0A368W197</accession>
<dbReference type="InterPro" id="IPR036822">
    <property type="entry name" value="CutC-like_dom_sf"/>
</dbReference>
<dbReference type="AlphaFoldDB" id="A0A368W197"/>
<gene>
    <name evidence="2" type="primary">cutC</name>
    <name evidence="3" type="ORF">DFP97_107312</name>
</gene>
<organism evidence="3 4">
    <name type="scientific">Paenibacillus prosopidis</name>
    <dbReference type="NCBI Taxonomy" id="630520"/>
    <lineage>
        <taxon>Bacteria</taxon>
        <taxon>Bacillati</taxon>
        <taxon>Bacillota</taxon>
        <taxon>Bacilli</taxon>
        <taxon>Bacillales</taxon>
        <taxon>Paenibacillaceae</taxon>
        <taxon>Paenibacillus</taxon>
    </lineage>
</organism>
<evidence type="ECO:0000256" key="1">
    <source>
        <dbReference type="ARBA" id="ARBA00007768"/>
    </source>
</evidence>
<evidence type="ECO:0000313" key="3">
    <source>
        <dbReference type="EMBL" id="RCW48108.1"/>
    </source>
</evidence>
<dbReference type="Gene3D" id="3.20.20.380">
    <property type="entry name" value="Copper homeostasis (CutC) domain"/>
    <property type="match status" value="1"/>
</dbReference>
<evidence type="ECO:0000256" key="2">
    <source>
        <dbReference type="HAMAP-Rule" id="MF_00795"/>
    </source>
</evidence>
<comment type="similarity">
    <text evidence="1 2">Belongs to the CutC family.</text>
</comment>
<dbReference type="RefSeq" id="WP_181873506.1">
    <property type="nucleotide sequence ID" value="NZ_QPJD01000007.1"/>
</dbReference>
<sequence length="244" mass="26457">MLLEVIATTADEAVTAAVHGADRIELISAFDQGGLTPNETITVAVLEALKRLETADDVRASKKVPIHAMMRPHSKSFVYDKADLSTMIAQIKHMRQLGVHAFVLGTLLPNGTIDEESLQRLLEAADERPVTFHRAFDEAADQEEALRVLLRFPQIKWVLTSGGKRSVLDAVERISRLIELSNPYGLTIMAGSGLTVPSLPQFVQATGVQAVHLGSGVRTGGSINGEIDAKLVRQARTYLDQPAS</sequence>
<comment type="caution">
    <text evidence="3">The sequence shown here is derived from an EMBL/GenBank/DDBJ whole genome shotgun (WGS) entry which is preliminary data.</text>
</comment>